<keyword evidence="2" id="KW-1185">Reference proteome</keyword>
<reference evidence="1 2" key="1">
    <citation type="submission" date="2023-10" db="EMBL/GenBank/DDBJ databases">
        <title>Niallia locisalis sp.nov. isolated from a salt pond sample.</title>
        <authorList>
            <person name="Li X.-J."/>
            <person name="Dong L."/>
        </authorList>
    </citation>
    <scope>NUCLEOTIDE SEQUENCE [LARGE SCALE GENOMIC DNA]</scope>
    <source>
        <strain evidence="1 2">DSM 29761</strain>
    </source>
</reference>
<sequence>MVGLIKGWLEEVNRKQAVRLLLKGVVFSFVVKTEKDIIYVKVENGVIFLDDEMQDPSVLKRIELQADVLQSILSGERKLREAVKHKAAAATFSFRELLLLESLFFLAKPDINYSQSLPETR</sequence>
<gene>
    <name evidence="1" type="ORF">R4Z09_24590</name>
</gene>
<evidence type="ECO:0000313" key="2">
    <source>
        <dbReference type="Proteomes" id="UP001357223"/>
    </source>
</evidence>
<protein>
    <recommendedName>
        <fullName evidence="3">SCP2 domain-containing protein</fullName>
    </recommendedName>
</protein>
<dbReference type="Proteomes" id="UP001357223">
    <property type="component" value="Chromosome"/>
</dbReference>
<proteinExistence type="predicted"/>
<dbReference type="EMBL" id="CP137640">
    <property type="protein sequence ID" value="WVX80397.1"/>
    <property type="molecule type" value="Genomic_DNA"/>
</dbReference>
<evidence type="ECO:0000313" key="1">
    <source>
        <dbReference type="EMBL" id="WVX80397.1"/>
    </source>
</evidence>
<evidence type="ECO:0008006" key="3">
    <source>
        <dbReference type="Google" id="ProtNLM"/>
    </source>
</evidence>
<name>A0ABZ2CAT7_9BACI</name>
<organism evidence="1 2">
    <name type="scientific">Niallia oryzisoli</name>
    <dbReference type="NCBI Taxonomy" id="1737571"/>
    <lineage>
        <taxon>Bacteria</taxon>
        <taxon>Bacillati</taxon>
        <taxon>Bacillota</taxon>
        <taxon>Bacilli</taxon>
        <taxon>Bacillales</taxon>
        <taxon>Bacillaceae</taxon>
        <taxon>Niallia</taxon>
    </lineage>
</organism>
<dbReference type="RefSeq" id="WP_338449328.1">
    <property type="nucleotide sequence ID" value="NZ_CP137640.1"/>
</dbReference>
<accession>A0ABZ2CAT7</accession>